<organism evidence="1 2">
    <name type="scientific">Candidatus Jidaibacter acanthamoebae</name>
    <dbReference type="NCBI Taxonomy" id="86105"/>
    <lineage>
        <taxon>Bacteria</taxon>
        <taxon>Pseudomonadati</taxon>
        <taxon>Pseudomonadota</taxon>
        <taxon>Alphaproteobacteria</taxon>
        <taxon>Rickettsiales</taxon>
        <taxon>Candidatus Midichloriaceae</taxon>
        <taxon>Candidatus Jidaibacter</taxon>
    </lineage>
</organism>
<protein>
    <submittedName>
        <fullName evidence="1">Uncharacterized protein</fullName>
    </submittedName>
</protein>
<name>A0A0C1MRX8_9RICK</name>
<proteinExistence type="predicted"/>
<comment type="caution">
    <text evidence="1">The sequence shown here is derived from an EMBL/GenBank/DDBJ whole genome shotgun (WGS) entry which is preliminary data.</text>
</comment>
<evidence type="ECO:0000313" key="2">
    <source>
        <dbReference type="Proteomes" id="UP000031258"/>
    </source>
</evidence>
<dbReference type="AlphaFoldDB" id="A0A0C1MRX8"/>
<reference evidence="1 2" key="1">
    <citation type="submission" date="2014-11" db="EMBL/GenBank/DDBJ databases">
        <title>A Rickettsiales Symbiont of Amoebae With Ancient Features.</title>
        <authorList>
            <person name="Schulz F."/>
            <person name="Martijn J."/>
            <person name="Wascher F."/>
            <person name="Kostanjsek R."/>
            <person name="Ettema T.J."/>
            <person name="Horn M."/>
        </authorList>
    </citation>
    <scope>NUCLEOTIDE SEQUENCE [LARGE SCALE GENOMIC DNA]</scope>
    <source>
        <strain evidence="1 2">UWC36</strain>
    </source>
</reference>
<sequence>MPGIDLYTTYINSKNPLPSSSNPEIILSIYKKAPNIVLEAIDSNNIAYQKDKVETLIVILYEFLLENKEASDEIANVFCEGMIKHALKNFMVTHKSN</sequence>
<dbReference type="EMBL" id="JSWE01000141">
    <property type="protein sequence ID" value="KIE04842.1"/>
    <property type="molecule type" value="Genomic_DNA"/>
</dbReference>
<dbReference type="Proteomes" id="UP000031258">
    <property type="component" value="Unassembled WGS sequence"/>
</dbReference>
<dbReference type="STRING" id="86105.NF27_FP00330"/>
<keyword evidence="2" id="KW-1185">Reference proteome</keyword>
<accession>A0A0C1MRX8</accession>
<evidence type="ECO:0000313" key="1">
    <source>
        <dbReference type="EMBL" id="KIE04842.1"/>
    </source>
</evidence>
<dbReference type="RefSeq" id="WP_039457624.1">
    <property type="nucleotide sequence ID" value="NZ_JSWE01000141.1"/>
</dbReference>
<gene>
    <name evidence="1" type="ORF">NF27_FP00330</name>
</gene>